<name>A0ABT8KS24_9BACT</name>
<dbReference type="InterPro" id="IPR032315">
    <property type="entry name" value="DUF4846"/>
</dbReference>
<dbReference type="PROSITE" id="PS51257">
    <property type="entry name" value="PROKAR_LIPOPROTEIN"/>
    <property type="match status" value="1"/>
</dbReference>
<evidence type="ECO:0000313" key="2">
    <source>
        <dbReference type="Proteomes" id="UP001172082"/>
    </source>
</evidence>
<dbReference type="RefSeq" id="WP_346753566.1">
    <property type="nucleotide sequence ID" value="NZ_JAUJEA010000007.1"/>
</dbReference>
<dbReference type="EMBL" id="JAUJEA010000007">
    <property type="protein sequence ID" value="MDN5203544.1"/>
    <property type="molecule type" value="Genomic_DNA"/>
</dbReference>
<reference evidence="1" key="1">
    <citation type="submission" date="2023-06" db="EMBL/GenBank/DDBJ databases">
        <title>Genomic of Parafulvivirga corallium.</title>
        <authorList>
            <person name="Wang G."/>
        </authorList>
    </citation>
    <scope>NUCLEOTIDE SEQUENCE</scope>
    <source>
        <strain evidence="1">BMA10</strain>
    </source>
</reference>
<dbReference type="Pfam" id="PF16138">
    <property type="entry name" value="DUF4846"/>
    <property type="match status" value="1"/>
</dbReference>
<protein>
    <submittedName>
        <fullName evidence="1">DUF4846 domain-containing protein</fullName>
    </submittedName>
</protein>
<dbReference type="Proteomes" id="UP001172082">
    <property type="component" value="Unassembled WGS sequence"/>
</dbReference>
<evidence type="ECO:0000313" key="1">
    <source>
        <dbReference type="EMBL" id="MDN5203544.1"/>
    </source>
</evidence>
<accession>A0ABT8KS24</accession>
<gene>
    <name evidence="1" type="ORF">QQ008_19305</name>
</gene>
<proteinExistence type="predicted"/>
<keyword evidence="2" id="KW-1185">Reference proteome</keyword>
<sequence length="287" mass="33128">MKLKLFSIALLVSFVGCKQISDKQESHNEITIQQTSSFSDTLNQLKKITDIKVPSGYARQEAIAGSFMEYLRNLPIKDDRIVTLYNGLPKFNQLAHFAILDIDVGDRDLQQCADAVMRLRAEYLFHNKYFDKIHFNFTSGHKASYTQYAKGYRPKINGNQVVWKLSAGEDHSYKNFRKYMDLVFSYAGSYSLDKELKRVSETCDIKPGDVFIQGGFPGHAVIVVDIAKHEKSNKKIFMLAQSYMPAQEIHILKNPKNKELSPWYPCDFQGELKTPEWTFKKSDLKRW</sequence>
<organism evidence="1 2">
    <name type="scientific">Splendidivirga corallicola</name>
    <dbReference type="NCBI Taxonomy" id="3051826"/>
    <lineage>
        <taxon>Bacteria</taxon>
        <taxon>Pseudomonadati</taxon>
        <taxon>Bacteroidota</taxon>
        <taxon>Cytophagia</taxon>
        <taxon>Cytophagales</taxon>
        <taxon>Splendidivirgaceae</taxon>
        <taxon>Splendidivirga</taxon>
    </lineage>
</organism>
<comment type="caution">
    <text evidence="1">The sequence shown here is derived from an EMBL/GenBank/DDBJ whole genome shotgun (WGS) entry which is preliminary data.</text>
</comment>